<evidence type="ECO:0000256" key="4">
    <source>
        <dbReference type="ARBA" id="ARBA00023002"/>
    </source>
</evidence>
<reference evidence="6 7" key="1">
    <citation type="submission" date="2016-12" db="EMBL/GenBank/DDBJ databases">
        <title>The genomes of Aspergillus section Nigri reveals drivers in fungal speciation.</title>
        <authorList>
            <consortium name="DOE Joint Genome Institute"/>
            <person name="Vesth T.C."/>
            <person name="Nybo J."/>
            <person name="Theobald S."/>
            <person name="Brandl J."/>
            <person name="Frisvad J.C."/>
            <person name="Nielsen K.F."/>
            <person name="Lyhne E.K."/>
            <person name="Kogle M.E."/>
            <person name="Kuo A."/>
            <person name="Riley R."/>
            <person name="Clum A."/>
            <person name="Nolan M."/>
            <person name="Lipzen A."/>
            <person name="Salamov A."/>
            <person name="Henrissat B."/>
            <person name="Wiebenga A."/>
            <person name="De Vries R.P."/>
            <person name="Grigoriev I.V."/>
            <person name="Mortensen U.H."/>
            <person name="Andersen M.R."/>
            <person name="Baker S.E."/>
        </authorList>
    </citation>
    <scope>NUCLEOTIDE SEQUENCE [LARGE SCALE GENOMIC DNA]</scope>
    <source>
        <strain evidence="6 7">IBT 23096</strain>
    </source>
</reference>
<dbReference type="GO" id="GO:0005783">
    <property type="term" value="C:endoplasmic reticulum"/>
    <property type="evidence" value="ECO:0007669"/>
    <property type="project" value="UniProtKB-SubCell"/>
</dbReference>
<dbReference type="PIRSF" id="PIRSF000126">
    <property type="entry name" value="11-beta-HSD1"/>
    <property type="match status" value="1"/>
</dbReference>
<keyword evidence="3" id="KW-0521">NADP</keyword>
<dbReference type="Pfam" id="PF00106">
    <property type="entry name" value="adh_short"/>
    <property type="match status" value="1"/>
</dbReference>
<protein>
    <submittedName>
        <fullName evidence="6">Estradiol 17-beta-dehydrogenase 12-A</fullName>
    </submittedName>
</protein>
<dbReference type="STRING" id="1392250.A0A2I2FV93"/>
<dbReference type="InterPro" id="IPR051019">
    <property type="entry name" value="VLCFA-Steroid_DH"/>
</dbReference>
<proteinExistence type="inferred from homology"/>
<dbReference type="AlphaFoldDB" id="A0A2I2FV93"/>
<name>A0A2I2FV93_9EURO</name>
<evidence type="ECO:0000256" key="2">
    <source>
        <dbReference type="ARBA" id="ARBA00006484"/>
    </source>
</evidence>
<comment type="caution">
    <text evidence="6">The sequence shown here is derived from an EMBL/GenBank/DDBJ whole genome shotgun (WGS) entry which is preliminary data.</text>
</comment>
<evidence type="ECO:0000256" key="1">
    <source>
        <dbReference type="ARBA" id="ARBA00004240"/>
    </source>
</evidence>
<evidence type="ECO:0000256" key="3">
    <source>
        <dbReference type="ARBA" id="ARBA00022857"/>
    </source>
</evidence>
<sequence>MCSVCHQKAASTLHITMIQLPIYISGVLVHLYILTKLCLHAATYLFPSSIHEYLSTTEDHESWALITGSTAGIGFGFAQELCAHGFNVIIHGKDDQELQDAAAQLRSAFPLRSIRTFLFDASTPTASLATSLTPVLQDISLRVLVNNVGGQGGQTRSTYQRLRDFSSEEVTRVMNVNAHFTTQLTRILLPVLSRAPSLVLNISSLSATGLPYLSVYAASKAYIDSFTRALHAEMRAENMPVSVQGIICGNVQSDGHPLAEGWFVPTSRGMARAALQRLGPGSRHSPGFRLGYRPVLVAAYWPHVLQAWGYDILPEAAREWISIRVLRGLKDEWESVDRRVR</sequence>
<dbReference type="GO" id="GO:0044550">
    <property type="term" value="P:secondary metabolite biosynthetic process"/>
    <property type="evidence" value="ECO:0007669"/>
    <property type="project" value="UniProtKB-ARBA"/>
</dbReference>
<evidence type="ECO:0000313" key="6">
    <source>
        <dbReference type="EMBL" id="PLB44568.1"/>
    </source>
</evidence>
<dbReference type="InterPro" id="IPR036291">
    <property type="entry name" value="NAD(P)-bd_dom_sf"/>
</dbReference>
<evidence type="ECO:0000313" key="7">
    <source>
        <dbReference type="Proteomes" id="UP000234275"/>
    </source>
</evidence>
<keyword evidence="4" id="KW-0560">Oxidoreductase</keyword>
<evidence type="ECO:0000256" key="5">
    <source>
        <dbReference type="RuleBase" id="RU000363"/>
    </source>
</evidence>
<dbReference type="VEuPathDB" id="FungiDB:P170DRAFT_288371"/>
<dbReference type="PRINTS" id="PR00081">
    <property type="entry name" value="GDHRDH"/>
</dbReference>
<dbReference type="InterPro" id="IPR002347">
    <property type="entry name" value="SDR_fam"/>
</dbReference>
<dbReference type="PANTHER" id="PTHR43899:SF13">
    <property type="entry name" value="RH59310P"/>
    <property type="match status" value="1"/>
</dbReference>
<dbReference type="InterPro" id="IPR020904">
    <property type="entry name" value="Sc_DH/Rdtase_CS"/>
</dbReference>
<dbReference type="EMBL" id="MSFO01000009">
    <property type="protein sequence ID" value="PLB44568.1"/>
    <property type="molecule type" value="Genomic_DNA"/>
</dbReference>
<dbReference type="GeneID" id="36550924"/>
<comment type="similarity">
    <text evidence="2 5">Belongs to the short-chain dehydrogenases/reductases (SDR) family.</text>
</comment>
<keyword evidence="7" id="KW-1185">Reference proteome</keyword>
<dbReference type="RefSeq" id="XP_024699870.1">
    <property type="nucleotide sequence ID" value="XM_024843225.1"/>
</dbReference>
<dbReference type="SUPFAM" id="SSF51735">
    <property type="entry name" value="NAD(P)-binding Rossmann-fold domains"/>
    <property type="match status" value="1"/>
</dbReference>
<dbReference type="PROSITE" id="PS00061">
    <property type="entry name" value="ADH_SHORT"/>
    <property type="match status" value="1"/>
</dbReference>
<gene>
    <name evidence="6" type="ORF">P170DRAFT_288371</name>
</gene>
<dbReference type="GO" id="GO:0016491">
    <property type="term" value="F:oxidoreductase activity"/>
    <property type="evidence" value="ECO:0007669"/>
    <property type="project" value="UniProtKB-KW"/>
</dbReference>
<dbReference type="Gene3D" id="3.40.50.720">
    <property type="entry name" value="NAD(P)-binding Rossmann-like Domain"/>
    <property type="match status" value="1"/>
</dbReference>
<organism evidence="6 7">
    <name type="scientific">Aspergillus steynii IBT 23096</name>
    <dbReference type="NCBI Taxonomy" id="1392250"/>
    <lineage>
        <taxon>Eukaryota</taxon>
        <taxon>Fungi</taxon>
        <taxon>Dikarya</taxon>
        <taxon>Ascomycota</taxon>
        <taxon>Pezizomycotina</taxon>
        <taxon>Eurotiomycetes</taxon>
        <taxon>Eurotiomycetidae</taxon>
        <taxon>Eurotiales</taxon>
        <taxon>Aspergillaceae</taxon>
        <taxon>Aspergillus</taxon>
        <taxon>Aspergillus subgen. Circumdati</taxon>
    </lineage>
</organism>
<dbReference type="Proteomes" id="UP000234275">
    <property type="component" value="Unassembled WGS sequence"/>
</dbReference>
<dbReference type="PRINTS" id="PR00080">
    <property type="entry name" value="SDRFAMILY"/>
</dbReference>
<accession>A0A2I2FV93</accession>
<dbReference type="PANTHER" id="PTHR43899">
    <property type="entry name" value="RH59310P"/>
    <property type="match status" value="1"/>
</dbReference>
<comment type="subcellular location">
    <subcellularLocation>
        <location evidence="1">Endoplasmic reticulum</location>
    </subcellularLocation>
</comment>
<dbReference type="OrthoDB" id="47007at2759"/>